<name>A0A372IJ91_9BACT</name>
<dbReference type="EMBL" id="QVQT01000008">
    <property type="protein sequence ID" value="RFU15040.1"/>
    <property type="molecule type" value="Genomic_DNA"/>
</dbReference>
<dbReference type="Gene3D" id="1.20.1600.10">
    <property type="entry name" value="Outer membrane efflux proteins (OEP)"/>
    <property type="match status" value="1"/>
</dbReference>
<evidence type="ECO:0000256" key="5">
    <source>
        <dbReference type="ARBA" id="ARBA00022692"/>
    </source>
</evidence>
<evidence type="ECO:0000256" key="2">
    <source>
        <dbReference type="ARBA" id="ARBA00007613"/>
    </source>
</evidence>
<evidence type="ECO:0000313" key="9">
    <source>
        <dbReference type="Proteomes" id="UP000264702"/>
    </source>
</evidence>
<evidence type="ECO:0000256" key="7">
    <source>
        <dbReference type="ARBA" id="ARBA00023237"/>
    </source>
</evidence>
<dbReference type="AlphaFoldDB" id="A0A372IJ91"/>
<sequence>MTVPALPDAPPARLISRADMPQADAAMHAAPDTAAASAQDAGALPRLTRTQAEQMAVKNNPRISASHLLALAQHQVVRETRAAELPAFTGSITAMDAEDASRISAGSLTASRLFEHAGAGGGFTQLLTDFGRTRNLVASSKLQEKAQNAGALATIEDIVLATDQAFYDALEAQALLQVAQQNVTTRQTTDDQVGQMTKNKLKSTLDLSFADVNLSQAKLLLLDAQNNADSTMAALDDVLGLDKLVKYELVEQHADAPAPPPDVELLIQTGLQQRPDLQALQYNQQAAVKYSHAERDQMLPSISAAGTAGSVPIRPAAYYNENWWGGIGVNMTIPLFNGFLYSSQAKEASLRAQAEGEQGRALRDRIVRDVRTSWLAANTAFQRVAVTADLLQEANLALTLAQTRYRLGLSSIVELSQAQYQQTDAAIRHTNASYQYRLALAALNYQTGATP</sequence>
<dbReference type="OrthoDB" id="107009at2"/>
<keyword evidence="6" id="KW-0472">Membrane</keyword>
<keyword evidence="3" id="KW-0813">Transport</keyword>
<dbReference type="GO" id="GO:0015288">
    <property type="term" value="F:porin activity"/>
    <property type="evidence" value="ECO:0007669"/>
    <property type="project" value="TreeGrafter"/>
</dbReference>
<evidence type="ECO:0000256" key="1">
    <source>
        <dbReference type="ARBA" id="ARBA00004442"/>
    </source>
</evidence>
<dbReference type="PANTHER" id="PTHR30026">
    <property type="entry name" value="OUTER MEMBRANE PROTEIN TOLC"/>
    <property type="match status" value="1"/>
</dbReference>
<keyword evidence="7" id="KW-0998">Cell outer membrane</keyword>
<dbReference type="SUPFAM" id="SSF56954">
    <property type="entry name" value="Outer membrane efflux proteins (OEP)"/>
    <property type="match status" value="1"/>
</dbReference>
<keyword evidence="4" id="KW-1134">Transmembrane beta strand</keyword>
<reference evidence="8 9" key="1">
    <citation type="submission" date="2018-08" db="EMBL/GenBank/DDBJ databases">
        <title>Acidipila sp. 4G-K13, an acidobacterium isolated from forest soil.</title>
        <authorList>
            <person name="Gao Z.-H."/>
            <person name="Qiu L.-H."/>
        </authorList>
    </citation>
    <scope>NUCLEOTIDE SEQUENCE [LARGE SCALE GENOMIC DNA]</scope>
    <source>
        <strain evidence="8 9">4G-K13</strain>
    </source>
</reference>
<dbReference type="InterPro" id="IPR003423">
    <property type="entry name" value="OMP_efflux"/>
</dbReference>
<evidence type="ECO:0000313" key="8">
    <source>
        <dbReference type="EMBL" id="RFU15040.1"/>
    </source>
</evidence>
<dbReference type="Pfam" id="PF02321">
    <property type="entry name" value="OEP"/>
    <property type="match status" value="2"/>
</dbReference>
<gene>
    <name evidence="8" type="ORF">D0Y96_19510</name>
</gene>
<dbReference type="InterPro" id="IPR051906">
    <property type="entry name" value="TolC-like"/>
</dbReference>
<comment type="similarity">
    <text evidence="2">Belongs to the outer membrane factor (OMF) (TC 1.B.17) family.</text>
</comment>
<dbReference type="GO" id="GO:1990281">
    <property type="term" value="C:efflux pump complex"/>
    <property type="evidence" value="ECO:0007669"/>
    <property type="project" value="TreeGrafter"/>
</dbReference>
<evidence type="ECO:0000256" key="4">
    <source>
        <dbReference type="ARBA" id="ARBA00022452"/>
    </source>
</evidence>
<evidence type="ECO:0000256" key="6">
    <source>
        <dbReference type="ARBA" id="ARBA00023136"/>
    </source>
</evidence>
<keyword evidence="9" id="KW-1185">Reference proteome</keyword>
<organism evidence="8 9">
    <name type="scientific">Paracidobacterium acidisoli</name>
    <dbReference type="NCBI Taxonomy" id="2303751"/>
    <lineage>
        <taxon>Bacteria</taxon>
        <taxon>Pseudomonadati</taxon>
        <taxon>Acidobacteriota</taxon>
        <taxon>Terriglobia</taxon>
        <taxon>Terriglobales</taxon>
        <taxon>Acidobacteriaceae</taxon>
        <taxon>Paracidobacterium</taxon>
    </lineage>
</organism>
<evidence type="ECO:0000256" key="3">
    <source>
        <dbReference type="ARBA" id="ARBA00022448"/>
    </source>
</evidence>
<dbReference type="PANTHER" id="PTHR30026:SF20">
    <property type="entry name" value="OUTER MEMBRANE PROTEIN TOLC"/>
    <property type="match status" value="1"/>
</dbReference>
<dbReference type="Proteomes" id="UP000264702">
    <property type="component" value="Unassembled WGS sequence"/>
</dbReference>
<dbReference type="GO" id="GO:0009279">
    <property type="term" value="C:cell outer membrane"/>
    <property type="evidence" value="ECO:0007669"/>
    <property type="project" value="UniProtKB-SubCell"/>
</dbReference>
<proteinExistence type="inferred from homology"/>
<protein>
    <submittedName>
        <fullName evidence="8">TolC family protein</fullName>
    </submittedName>
</protein>
<accession>A0A372IJ91</accession>
<comment type="subcellular location">
    <subcellularLocation>
        <location evidence="1">Cell outer membrane</location>
    </subcellularLocation>
</comment>
<dbReference type="GO" id="GO:0015562">
    <property type="term" value="F:efflux transmembrane transporter activity"/>
    <property type="evidence" value="ECO:0007669"/>
    <property type="project" value="InterPro"/>
</dbReference>
<comment type="caution">
    <text evidence="8">The sequence shown here is derived from an EMBL/GenBank/DDBJ whole genome shotgun (WGS) entry which is preliminary data.</text>
</comment>
<keyword evidence="5" id="KW-0812">Transmembrane</keyword>